<dbReference type="SUPFAM" id="SSF103473">
    <property type="entry name" value="MFS general substrate transporter"/>
    <property type="match status" value="1"/>
</dbReference>
<protein>
    <submittedName>
        <fullName evidence="3">MFS transporter</fullName>
    </submittedName>
</protein>
<feature type="transmembrane region" description="Helical" evidence="2">
    <location>
        <begin position="27"/>
        <end position="51"/>
    </location>
</feature>
<dbReference type="Proteomes" id="UP001165287">
    <property type="component" value="Unassembled WGS sequence"/>
</dbReference>
<evidence type="ECO:0000313" key="4">
    <source>
        <dbReference type="Proteomes" id="UP001165287"/>
    </source>
</evidence>
<dbReference type="EMBL" id="JAIQUM010000036">
    <property type="protein sequence ID" value="MBZ5751631.1"/>
    <property type="molecule type" value="Genomic_DNA"/>
</dbReference>
<keyword evidence="2" id="KW-1133">Transmembrane helix</keyword>
<evidence type="ECO:0000313" key="3">
    <source>
        <dbReference type="EMBL" id="MBZ5751631.1"/>
    </source>
</evidence>
<dbReference type="PANTHER" id="PTHR23530">
    <property type="entry name" value="TRANSPORT PROTEIN-RELATED"/>
    <property type="match status" value="1"/>
</dbReference>
<reference evidence="3" key="1">
    <citation type="submission" date="2024-05" db="EMBL/GenBank/DDBJ databases">
        <title>Metabacillus sp. nov., isolated from the rhizosphere soil of tomato plants.</title>
        <authorList>
            <person name="Ma R."/>
        </authorList>
    </citation>
    <scope>NUCLEOTIDE SEQUENCE</scope>
    <source>
        <strain evidence="3">DBTR6</strain>
    </source>
</reference>
<comment type="subcellular location">
    <subcellularLocation>
        <location evidence="1">Cell membrane</location>
        <topology evidence="1">Multi-pass membrane protein</topology>
    </subcellularLocation>
</comment>
<dbReference type="Pfam" id="PF07690">
    <property type="entry name" value="MFS_1"/>
    <property type="match status" value="1"/>
</dbReference>
<dbReference type="RefSeq" id="WP_224139957.1">
    <property type="nucleotide sequence ID" value="NZ_JAIQUM010000036.1"/>
</dbReference>
<evidence type="ECO:0000256" key="2">
    <source>
        <dbReference type="SAM" id="Phobius"/>
    </source>
</evidence>
<keyword evidence="4" id="KW-1185">Reference proteome</keyword>
<dbReference type="PANTHER" id="PTHR23530:SF1">
    <property type="entry name" value="PERMEASE, MAJOR FACILITATOR SUPERFAMILY-RELATED"/>
    <property type="match status" value="1"/>
</dbReference>
<feature type="transmembrane region" description="Helical" evidence="2">
    <location>
        <begin position="140"/>
        <end position="161"/>
    </location>
</feature>
<feature type="transmembrane region" description="Helical" evidence="2">
    <location>
        <begin position="108"/>
        <end position="125"/>
    </location>
</feature>
<evidence type="ECO:0000256" key="1">
    <source>
        <dbReference type="ARBA" id="ARBA00004651"/>
    </source>
</evidence>
<name>A0ABS7UU09_9BACI</name>
<comment type="caution">
    <text evidence="3">The sequence shown here is derived from an EMBL/GenBank/DDBJ whole genome shotgun (WGS) entry which is preliminary data.</text>
</comment>
<dbReference type="InterPro" id="IPR036259">
    <property type="entry name" value="MFS_trans_sf"/>
</dbReference>
<organism evidence="3 4">
    <name type="scientific">Metabacillus rhizolycopersici</name>
    <dbReference type="NCBI Taxonomy" id="2875709"/>
    <lineage>
        <taxon>Bacteria</taxon>
        <taxon>Bacillati</taxon>
        <taxon>Bacillota</taxon>
        <taxon>Bacilli</taxon>
        <taxon>Bacillales</taxon>
        <taxon>Bacillaceae</taxon>
        <taxon>Metabacillus</taxon>
    </lineage>
</organism>
<keyword evidence="2" id="KW-0812">Transmembrane</keyword>
<dbReference type="InterPro" id="IPR053160">
    <property type="entry name" value="MFS_DHA3_Transporter"/>
</dbReference>
<keyword evidence="2" id="KW-0472">Membrane</keyword>
<feature type="transmembrane region" description="Helical" evidence="2">
    <location>
        <begin position="57"/>
        <end position="77"/>
    </location>
</feature>
<accession>A0ABS7UU09</accession>
<dbReference type="InterPro" id="IPR011701">
    <property type="entry name" value="MFS"/>
</dbReference>
<dbReference type="Gene3D" id="1.20.1250.20">
    <property type="entry name" value="MFS general substrate transporter like domains"/>
    <property type="match status" value="1"/>
</dbReference>
<sequence>MPINGDENALLYDSLLQNGQEQTFEKYLGYLNVWDFTATIIAALCGSLLASQYGFELNYWISIVSILVSFCVSLMLVKPSDKNKFDKSIKIKEYIKASLHFFRKQPDICLVMLSEMVTGAALNFIDEFWQLYLNRLEIPILYFGLFSAVIMITRLPGNLLTHVMKNRFRNRTMLLGVTAIFAIGF</sequence>
<gene>
    <name evidence="3" type="ORF">K9V48_15605</name>
</gene>
<proteinExistence type="predicted"/>